<gene>
    <name evidence="2" type="ORF">H9649_15570</name>
</gene>
<protein>
    <submittedName>
        <fullName evidence="2">Uncharacterized protein</fullName>
    </submittedName>
</protein>
<dbReference type="RefSeq" id="WP_191695818.1">
    <property type="nucleotide sequence ID" value="NZ_JACSQN010000019.1"/>
</dbReference>
<feature type="transmembrane region" description="Helical" evidence="1">
    <location>
        <begin position="20"/>
        <end position="43"/>
    </location>
</feature>
<keyword evidence="1" id="KW-1133">Transmembrane helix</keyword>
<dbReference type="EMBL" id="JACSQN010000019">
    <property type="protein sequence ID" value="MBD7985990.1"/>
    <property type="molecule type" value="Genomic_DNA"/>
</dbReference>
<dbReference type="Proteomes" id="UP000626786">
    <property type="component" value="Unassembled WGS sequence"/>
</dbReference>
<keyword evidence="1" id="KW-0812">Transmembrane</keyword>
<reference evidence="2 3" key="1">
    <citation type="submission" date="2020-08" db="EMBL/GenBank/DDBJ databases">
        <title>A Genomic Blueprint of the Chicken Gut Microbiome.</title>
        <authorList>
            <person name="Gilroy R."/>
            <person name="Ravi A."/>
            <person name="Getino M."/>
            <person name="Pursley I."/>
            <person name="Horton D.L."/>
            <person name="Alikhan N.-F."/>
            <person name="Baker D."/>
            <person name="Gharbi K."/>
            <person name="Hall N."/>
            <person name="Watson M."/>
            <person name="Adriaenssens E.M."/>
            <person name="Foster-Nyarko E."/>
            <person name="Jarju S."/>
            <person name="Secka A."/>
            <person name="Antonio M."/>
            <person name="Oren A."/>
            <person name="Chaudhuri R."/>
            <person name="La Ragione R.M."/>
            <person name="Hildebrand F."/>
            <person name="Pallen M.J."/>
        </authorList>
    </citation>
    <scope>NUCLEOTIDE SEQUENCE [LARGE SCALE GENOMIC DNA]</scope>
    <source>
        <strain evidence="2 3">Sa2YVA2</strain>
    </source>
</reference>
<keyword evidence="1" id="KW-0472">Membrane</keyword>
<accession>A0ABR8UDA0</accession>
<evidence type="ECO:0000313" key="3">
    <source>
        <dbReference type="Proteomes" id="UP000626786"/>
    </source>
</evidence>
<name>A0ABR8UDA0_9BACL</name>
<organism evidence="2 3">
    <name type="scientific">Sporosarcina quadrami</name>
    <dbReference type="NCBI Taxonomy" id="2762234"/>
    <lineage>
        <taxon>Bacteria</taxon>
        <taxon>Bacillati</taxon>
        <taxon>Bacillota</taxon>
        <taxon>Bacilli</taxon>
        <taxon>Bacillales</taxon>
        <taxon>Caryophanaceae</taxon>
        <taxon>Sporosarcina</taxon>
    </lineage>
</organism>
<keyword evidence="3" id="KW-1185">Reference proteome</keyword>
<comment type="caution">
    <text evidence="2">The sequence shown here is derived from an EMBL/GenBank/DDBJ whole genome shotgun (WGS) entry which is preliminary data.</text>
</comment>
<sequence length="54" mass="6489">MLRRKAKRKENNERYSALDILADILLFVPELLFLPIRLVLFLLRPLLRLIGDIW</sequence>
<proteinExistence type="predicted"/>
<evidence type="ECO:0000313" key="2">
    <source>
        <dbReference type="EMBL" id="MBD7985990.1"/>
    </source>
</evidence>
<evidence type="ECO:0000256" key="1">
    <source>
        <dbReference type="SAM" id="Phobius"/>
    </source>
</evidence>